<dbReference type="PANTHER" id="PTHR21575">
    <property type="entry name" value="PROTEIN HID1"/>
    <property type="match status" value="1"/>
</dbReference>
<organism evidence="1 2">
    <name type="scientific">Biomphalaria pfeifferi</name>
    <name type="common">Bloodfluke planorb</name>
    <name type="synonym">Freshwater snail</name>
    <dbReference type="NCBI Taxonomy" id="112525"/>
    <lineage>
        <taxon>Eukaryota</taxon>
        <taxon>Metazoa</taxon>
        <taxon>Spiralia</taxon>
        <taxon>Lophotrochozoa</taxon>
        <taxon>Mollusca</taxon>
        <taxon>Gastropoda</taxon>
        <taxon>Heterobranchia</taxon>
        <taxon>Euthyneura</taxon>
        <taxon>Panpulmonata</taxon>
        <taxon>Hygrophila</taxon>
        <taxon>Lymnaeoidea</taxon>
        <taxon>Planorbidae</taxon>
        <taxon>Biomphalaria</taxon>
    </lineage>
</organism>
<gene>
    <name evidence="1" type="ORF">Bpfe_005951</name>
</gene>
<protein>
    <submittedName>
        <fullName evidence="1">Protein HID1</fullName>
    </submittedName>
</protein>
<comment type="caution">
    <text evidence="1">The sequence shown here is derived from an EMBL/GenBank/DDBJ whole genome shotgun (WGS) entry which is preliminary data.</text>
</comment>
<evidence type="ECO:0000313" key="2">
    <source>
        <dbReference type="Proteomes" id="UP001233172"/>
    </source>
</evidence>
<dbReference type="GO" id="GO:0016020">
    <property type="term" value="C:membrane"/>
    <property type="evidence" value="ECO:0007669"/>
    <property type="project" value="TreeGrafter"/>
</dbReference>
<sequence>MYCSSIVQLKQNRYPTDGQEVETVGGGGDSSSTATPLAVFPKVRPCIYLLLLMLMLYKKKSGFSFFTSTENRHALPLFTSLLNCLCSYDPVGYGLPYNHLMFIDSREPLVEVALQVLCVTIENDSNAQPVSVDGTSGGTAMDQTGDSGSTDNLFLNYLSRIHREEDFAFILKGITRLLNNPLQQTYLPGSCKRIQFHQDSDVLDILVPILYNLNDARADQSRVGLMHIGVFILLLLSGERNFGVRLNKPYSVRVPMDIPVFTGSHADFLILYSTK</sequence>
<dbReference type="GO" id="GO:0000138">
    <property type="term" value="C:Golgi trans cisterna"/>
    <property type="evidence" value="ECO:0007669"/>
    <property type="project" value="TreeGrafter"/>
</dbReference>
<dbReference type="Proteomes" id="UP001233172">
    <property type="component" value="Unassembled WGS sequence"/>
</dbReference>
<name>A0AAD8FH47_BIOPF</name>
<proteinExistence type="predicted"/>
<dbReference type="Pfam" id="PF09742">
    <property type="entry name" value="Dymeclin"/>
    <property type="match status" value="1"/>
</dbReference>
<reference evidence="1" key="1">
    <citation type="journal article" date="2023" name="PLoS Negl. Trop. Dis.">
        <title>A genome sequence for Biomphalaria pfeifferi, the major vector snail for the human-infecting parasite Schistosoma mansoni.</title>
        <authorList>
            <person name="Bu L."/>
            <person name="Lu L."/>
            <person name="Laidemitt M.R."/>
            <person name="Zhang S.M."/>
            <person name="Mutuku M."/>
            <person name="Mkoji G."/>
            <person name="Steinauer M."/>
            <person name="Loker E.S."/>
        </authorList>
    </citation>
    <scope>NUCLEOTIDE SEQUENCE</scope>
    <source>
        <strain evidence="1">KasaAsao</strain>
    </source>
</reference>
<evidence type="ECO:0000313" key="1">
    <source>
        <dbReference type="EMBL" id="KAK0064862.1"/>
    </source>
</evidence>
<dbReference type="EMBL" id="JASAOG010000016">
    <property type="protein sequence ID" value="KAK0064862.1"/>
    <property type="molecule type" value="Genomic_DNA"/>
</dbReference>
<reference evidence="1" key="2">
    <citation type="submission" date="2023-04" db="EMBL/GenBank/DDBJ databases">
        <authorList>
            <person name="Bu L."/>
            <person name="Lu L."/>
            <person name="Laidemitt M.R."/>
            <person name="Zhang S.M."/>
            <person name="Mutuku M."/>
            <person name="Mkoji G."/>
            <person name="Steinauer M."/>
            <person name="Loker E.S."/>
        </authorList>
    </citation>
    <scope>NUCLEOTIDE SEQUENCE</scope>
    <source>
        <strain evidence="1">KasaAsao</strain>
        <tissue evidence="1">Whole Snail</tissue>
    </source>
</reference>
<dbReference type="GO" id="GO:0005797">
    <property type="term" value="C:Golgi medial cisterna"/>
    <property type="evidence" value="ECO:0007669"/>
    <property type="project" value="TreeGrafter"/>
</dbReference>
<dbReference type="InterPro" id="IPR026705">
    <property type="entry name" value="Hid-1/Ecm30"/>
</dbReference>
<accession>A0AAD8FH47</accession>
<dbReference type="PANTHER" id="PTHR21575:SF12">
    <property type="entry name" value="PROTEIN HID1"/>
    <property type="match status" value="1"/>
</dbReference>
<keyword evidence="2" id="KW-1185">Reference proteome</keyword>
<dbReference type="AlphaFoldDB" id="A0AAD8FH47"/>